<feature type="transmembrane region" description="Helical" evidence="1">
    <location>
        <begin position="15"/>
        <end position="34"/>
    </location>
</feature>
<proteinExistence type="predicted"/>
<sequence>MYWHRLRPERASEKMGTFPVLAKFAFGFVLGIVVESPERSEDLQRIARPEGEHPNIKKIIPVNKCVLRGAIRW</sequence>
<keyword evidence="1" id="KW-0472">Membrane</keyword>
<protein>
    <submittedName>
        <fullName evidence="2">Uncharacterized protein</fullName>
    </submittedName>
</protein>
<name>A0ABX1WY13_9BACT</name>
<evidence type="ECO:0000313" key="3">
    <source>
        <dbReference type="Proteomes" id="UP000732105"/>
    </source>
</evidence>
<comment type="caution">
    <text evidence="2">The sequence shown here is derived from an EMBL/GenBank/DDBJ whole genome shotgun (WGS) entry which is preliminary data.</text>
</comment>
<keyword evidence="1" id="KW-1133">Transmembrane helix</keyword>
<dbReference type="EMBL" id="RZNH01000026">
    <property type="protein sequence ID" value="NOU61004.1"/>
    <property type="molecule type" value="Genomic_DNA"/>
</dbReference>
<reference evidence="2 3" key="1">
    <citation type="submission" date="2018-12" db="EMBL/GenBank/DDBJ databases">
        <title>Marinifilum JC070 sp. nov., a marine bacterium isolated from Yongle Blue Hole in the South China Sea.</title>
        <authorList>
            <person name="Fu T."/>
        </authorList>
    </citation>
    <scope>NUCLEOTIDE SEQUENCE [LARGE SCALE GENOMIC DNA]</scope>
    <source>
        <strain evidence="2 3">JC070</strain>
    </source>
</reference>
<evidence type="ECO:0000256" key="1">
    <source>
        <dbReference type="SAM" id="Phobius"/>
    </source>
</evidence>
<keyword evidence="3" id="KW-1185">Reference proteome</keyword>
<dbReference type="Proteomes" id="UP000732105">
    <property type="component" value="Unassembled WGS sequence"/>
</dbReference>
<gene>
    <name evidence="2" type="ORF">ELS83_14355</name>
</gene>
<accession>A0ABX1WY13</accession>
<keyword evidence="1" id="KW-0812">Transmembrane</keyword>
<organism evidence="2 3">
    <name type="scientific">Marinifilum caeruleilacunae</name>
    <dbReference type="NCBI Taxonomy" id="2499076"/>
    <lineage>
        <taxon>Bacteria</taxon>
        <taxon>Pseudomonadati</taxon>
        <taxon>Bacteroidota</taxon>
        <taxon>Bacteroidia</taxon>
        <taxon>Marinilabiliales</taxon>
        <taxon>Marinifilaceae</taxon>
    </lineage>
</organism>
<evidence type="ECO:0000313" key="2">
    <source>
        <dbReference type="EMBL" id="NOU61004.1"/>
    </source>
</evidence>